<keyword evidence="2" id="KW-1185">Reference proteome</keyword>
<dbReference type="EMBL" id="JWLW01000065">
    <property type="protein sequence ID" value="KHT45027.1"/>
    <property type="molecule type" value="Genomic_DNA"/>
</dbReference>
<gene>
    <name evidence="1" type="ORF">RJ41_15760</name>
</gene>
<organism evidence="1 2">
    <name type="scientific">Alteromonas marina</name>
    <dbReference type="NCBI Taxonomy" id="203795"/>
    <lineage>
        <taxon>Bacteria</taxon>
        <taxon>Pseudomonadati</taxon>
        <taxon>Pseudomonadota</taxon>
        <taxon>Gammaproteobacteria</taxon>
        <taxon>Alteromonadales</taxon>
        <taxon>Alteromonadaceae</taxon>
        <taxon>Alteromonas/Salinimonas group</taxon>
        <taxon>Alteromonas</taxon>
    </lineage>
</organism>
<dbReference type="AlphaFoldDB" id="A0A0B3Y7P9"/>
<name>A0A0B3Y7P9_9ALTE</name>
<protein>
    <submittedName>
        <fullName evidence="1">Uncharacterized protein</fullName>
    </submittedName>
</protein>
<evidence type="ECO:0000313" key="1">
    <source>
        <dbReference type="EMBL" id="KHT45027.1"/>
    </source>
</evidence>
<dbReference type="NCBIfam" id="NF003818">
    <property type="entry name" value="PRK05409.1"/>
    <property type="match status" value="1"/>
</dbReference>
<dbReference type="Pfam" id="PF05114">
    <property type="entry name" value="MbnB_TglH_ChrH"/>
    <property type="match status" value="1"/>
</dbReference>
<evidence type="ECO:0000313" key="2">
    <source>
        <dbReference type="Proteomes" id="UP000031197"/>
    </source>
</evidence>
<reference evidence="1 2" key="1">
    <citation type="submission" date="2014-12" db="EMBL/GenBank/DDBJ databases">
        <title>Genome sequencing of Alteromonas marina AD001.</title>
        <authorList>
            <person name="Adrian T.G.S."/>
            <person name="Chan K.G."/>
        </authorList>
    </citation>
    <scope>NUCLEOTIDE SEQUENCE [LARGE SCALE GENOMIC DNA]</scope>
    <source>
        <strain evidence="1 2">AD001</strain>
    </source>
</reference>
<dbReference type="InterPro" id="IPR007801">
    <property type="entry name" value="MbnB/TglH/ChrH"/>
</dbReference>
<accession>A0A0B3Y7P9</accession>
<dbReference type="RefSeq" id="WP_039222844.1">
    <property type="nucleotide sequence ID" value="NZ_JWLW01000065.1"/>
</dbReference>
<dbReference type="OrthoDB" id="9763101at2"/>
<dbReference type="PANTHER" id="PTHR42194:SF1">
    <property type="entry name" value="UPF0276 PROTEIN HI_1600"/>
    <property type="match status" value="1"/>
</dbReference>
<proteinExistence type="predicted"/>
<sequence>MKNICGAGLGFRREMLKELSPTLPSEVDFWEVAPENWIPLGGKYQEQFQQASSQAPFTTHGLSLSIGSSDKLDVEFVKTVKRFLDANNIALYSEHLSFCSGNGHMYDLMPIPFTEDAIKHVVSRIVQVQDIIEQPLVLENVSYYIAPGQEMDELEFTKSILNESGCKMLLDVNNVYVNSINHKYDAKAFINGLPSDKIVYGHIAGHYDEAEDLKVDTHGADVIEPVWALLEHAYLTHGVFPTLLERDFNIPPLSELLAEVNKIKQTQAKCEAVQASNVKGSVA</sequence>
<dbReference type="PANTHER" id="PTHR42194">
    <property type="entry name" value="UPF0276 PROTEIN HI_1600"/>
    <property type="match status" value="1"/>
</dbReference>
<dbReference type="Proteomes" id="UP000031197">
    <property type="component" value="Unassembled WGS sequence"/>
</dbReference>
<dbReference type="Gene3D" id="3.20.20.150">
    <property type="entry name" value="Divalent-metal-dependent TIM barrel enzymes"/>
    <property type="match status" value="1"/>
</dbReference>
<dbReference type="InterPro" id="IPR036237">
    <property type="entry name" value="Xyl_isomerase-like_sf"/>
</dbReference>
<comment type="caution">
    <text evidence="1">The sequence shown here is derived from an EMBL/GenBank/DDBJ whole genome shotgun (WGS) entry which is preliminary data.</text>
</comment>
<dbReference type="SUPFAM" id="SSF51658">
    <property type="entry name" value="Xylose isomerase-like"/>
    <property type="match status" value="1"/>
</dbReference>